<evidence type="ECO:0000313" key="3">
    <source>
        <dbReference type="EMBL" id="GFQ90388.1"/>
    </source>
</evidence>
<dbReference type="AlphaFoldDB" id="A0A8X6GV70"/>
<dbReference type="Pfam" id="PF02854">
    <property type="entry name" value="MIF4G"/>
    <property type="match status" value="1"/>
</dbReference>
<dbReference type="PANTHER" id="PTHR23253">
    <property type="entry name" value="EUKARYOTIC TRANSLATION INITIATION FACTOR 4 GAMMA"/>
    <property type="match status" value="1"/>
</dbReference>
<protein>
    <recommendedName>
        <fullName evidence="2">MIF4G domain-containing protein</fullName>
    </recommendedName>
</protein>
<feature type="region of interest" description="Disordered" evidence="1">
    <location>
        <begin position="1"/>
        <end position="23"/>
    </location>
</feature>
<dbReference type="GO" id="GO:0003729">
    <property type="term" value="F:mRNA binding"/>
    <property type="evidence" value="ECO:0007669"/>
    <property type="project" value="TreeGrafter"/>
</dbReference>
<dbReference type="PANTHER" id="PTHR23253:SF78">
    <property type="entry name" value="EUKARYOTIC TRANSLATION INITIATION FACTOR 4G1, ISOFORM B-RELATED"/>
    <property type="match status" value="1"/>
</dbReference>
<dbReference type="GO" id="GO:0016281">
    <property type="term" value="C:eukaryotic translation initiation factor 4F complex"/>
    <property type="evidence" value="ECO:0007669"/>
    <property type="project" value="TreeGrafter"/>
</dbReference>
<dbReference type="OrthoDB" id="6424221at2759"/>
<organism evidence="3 4">
    <name type="scientific">Trichonephila clavata</name>
    <name type="common">Joro spider</name>
    <name type="synonym">Nephila clavata</name>
    <dbReference type="NCBI Taxonomy" id="2740835"/>
    <lineage>
        <taxon>Eukaryota</taxon>
        <taxon>Metazoa</taxon>
        <taxon>Ecdysozoa</taxon>
        <taxon>Arthropoda</taxon>
        <taxon>Chelicerata</taxon>
        <taxon>Arachnida</taxon>
        <taxon>Araneae</taxon>
        <taxon>Araneomorphae</taxon>
        <taxon>Entelegynae</taxon>
        <taxon>Araneoidea</taxon>
        <taxon>Nephilidae</taxon>
        <taxon>Trichonephila</taxon>
    </lineage>
</organism>
<dbReference type="InterPro" id="IPR003890">
    <property type="entry name" value="MIF4G-like_typ-3"/>
</dbReference>
<dbReference type="Proteomes" id="UP000887116">
    <property type="component" value="Unassembled WGS sequence"/>
</dbReference>
<dbReference type="Gene3D" id="1.25.40.180">
    <property type="match status" value="1"/>
</dbReference>
<evidence type="ECO:0000313" key="4">
    <source>
        <dbReference type="Proteomes" id="UP000887116"/>
    </source>
</evidence>
<evidence type="ECO:0000259" key="2">
    <source>
        <dbReference type="Pfam" id="PF02854"/>
    </source>
</evidence>
<keyword evidence="4" id="KW-1185">Reference proteome</keyword>
<sequence length="246" mass="28397">MNSNNLAPISEERYSTTNNPANETRIQSVTPSEQQLHHFGGVVDLPTNERNSPNRTKVANSVLHEVETVTEDATAKVNTCKIPAEQSIQLHASENAWKPLYKTQQSVAEKEKLRRSIQSVLNKLTFQKFKVLLAQLKKLHINCEEEMKLVVDLIYENAIYEPYFCVLYANLCKHLATKTPFANQPDGHVDFHTLLLTTCQKGFEEKFNEFIHDNLPCQQIEEMKKLKTRWIGNIRCLNFVEMFNYN</sequence>
<dbReference type="InterPro" id="IPR016024">
    <property type="entry name" value="ARM-type_fold"/>
</dbReference>
<feature type="domain" description="MIF4G" evidence="2">
    <location>
        <begin position="115"/>
        <end position="244"/>
    </location>
</feature>
<gene>
    <name evidence="3" type="ORF">TNCT_133851</name>
</gene>
<dbReference type="EMBL" id="BMAO01033557">
    <property type="protein sequence ID" value="GFQ90388.1"/>
    <property type="molecule type" value="Genomic_DNA"/>
</dbReference>
<reference evidence="3" key="1">
    <citation type="submission" date="2020-07" db="EMBL/GenBank/DDBJ databases">
        <title>Multicomponent nature underlies the extraordinary mechanical properties of spider dragline silk.</title>
        <authorList>
            <person name="Kono N."/>
            <person name="Nakamura H."/>
            <person name="Mori M."/>
            <person name="Yoshida Y."/>
            <person name="Ohtoshi R."/>
            <person name="Malay A.D."/>
            <person name="Moran D.A.P."/>
            <person name="Tomita M."/>
            <person name="Numata K."/>
            <person name="Arakawa K."/>
        </authorList>
    </citation>
    <scope>NUCLEOTIDE SEQUENCE</scope>
</reference>
<dbReference type="GO" id="GO:0003743">
    <property type="term" value="F:translation initiation factor activity"/>
    <property type="evidence" value="ECO:0007669"/>
    <property type="project" value="TreeGrafter"/>
</dbReference>
<comment type="caution">
    <text evidence="3">The sequence shown here is derived from an EMBL/GenBank/DDBJ whole genome shotgun (WGS) entry which is preliminary data.</text>
</comment>
<dbReference type="SUPFAM" id="SSF48371">
    <property type="entry name" value="ARM repeat"/>
    <property type="match status" value="1"/>
</dbReference>
<evidence type="ECO:0000256" key="1">
    <source>
        <dbReference type="SAM" id="MobiDB-lite"/>
    </source>
</evidence>
<accession>A0A8X6GV70</accession>
<name>A0A8X6GV70_TRICU</name>
<proteinExistence type="predicted"/>